<dbReference type="GO" id="GO:0000045">
    <property type="term" value="P:autophagosome assembly"/>
    <property type="evidence" value="ECO:0007669"/>
    <property type="project" value="TreeGrafter"/>
</dbReference>
<dbReference type="GO" id="GO:0005829">
    <property type="term" value="C:cytosol"/>
    <property type="evidence" value="ECO:0007669"/>
    <property type="project" value="TreeGrafter"/>
</dbReference>
<evidence type="ECO:0000313" key="10">
    <source>
        <dbReference type="EMBL" id="TBT99246.1"/>
    </source>
</evidence>
<keyword evidence="4 7" id="KW-0547">Nucleotide-binding</keyword>
<dbReference type="InterPro" id="IPR008271">
    <property type="entry name" value="Ser/Thr_kinase_AS"/>
</dbReference>
<dbReference type="Proteomes" id="UP000292362">
    <property type="component" value="Unassembled WGS sequence"/>
</dbReference>
<evidence type="ECO:0000259" key="9">
    <source>
        <dbReference type="PROSITE" id="PS50011"/>
    </source>
</evidence>
<dbReference type="EMBL" id="PITJ01001411">
    <property type="protein sequence ID" value="TBT99246.1"/>
    <property type="molecule type" value="Genomic_DNA"/>
</dbReference>
<dbReference type="GO" id="GO:0000407">
    <property type="term" value="C:phagophore assembly site"/>
    <property type="evidence" value="ECO:0007669"/>
    <property type="project" value="TreeGrafter"/>
</dbReference>
<accession>A0A4Q9KWI4</accession>
<dbReference type="PROSITE" id="PS50011">
    <property type="entry name" value="PROTEIN_KINASE_DOM"/>
    <property type="match status" value="1"/>
</dbReference>
<evidence type="ECO:0000256" key="4">
    <source>
        <dbReference type="ARBA" id="ARBA00022741"/>
    </source>
</evidence>
<dbReference type="GO" id="GO:0005776">
    <property type="term" value="C:autophagosome"/>
    <property type="evidence" value="ECO:0007669"/>
    <property type="project" value="TreeGrafter"/>
</dbReference>
<evidence type="ECO:0000256" key="5">
    <source>
        <dbReference type="ARBA" id="ARBA00022777"/>
    </source>
</evidence>
<name>A0A4Q9KWI4_9MICR</name>
<dbReference type="SMART" id="SM00220">
    <property type="entry name" value="S_TKc"/>
    <property type="match status" value="1"/>
</dbReference>
<evidence type="ECO:0000256" key="1">
    <source>
        <dbReference type="ARBA" id="ARBA00012513"/>
    </source>
</evidence>
<dbReference type="VEuPathDB" id="MicrosporidiaDB:CWI37_1411p0030"/>
<dbReference type="EC" id="2.7.11.1" evidence="1"/>
<dbReference type="Pfam" id="PF00069">
    <property type="entry name" value="Pkinase"/>
    <property type="match status" value="1"/>
</dbReference>
<dbReference type="Gene3D" id="1.10.510.10">
    <property type="entry name" value="Transferase(Phosphotransferase) domain 1"/>
    <property type="match status" value="1"/>
</dbReference>
<keyword evidence="3" id="KW-0808">Transferase</keyword>
<dbReference type="PRINTS" id="PR00109">
    <property type="entry name" value="TYRKINASE"/>
</dbReference>
<dbReference type="GO" id="GO:0016020">
    <property type="term" value="C:membrane"/>
    <property type="evidence" value="ECO:0007669"/>
    <property type="project" value="TreeGrafter"/>
</dbReference>
<dbReference type="PANTHER" id="PTHR24348">
    <property type="entry name" value="SERINE/THREONINE-PROTEIN KINASE UNC-51-RELATED"/>
    <property type="match status" value="1"/>
</dbReference>
<feature type="domain" description="Protein kinase" evidence="9">
    <location>
        <begin position="4"/>
        <end position="266"/>
    </location>
</feature>
<dbReference type="PROSITE" id="PS00107">
    <property type="entry name" value="PROTEIN_KINASE_ATP"/>
    <property type="match status" value="1"/>
</dbReference>
<dbReference type="InterPro" id="IPR011009">
    <property type="entry name" value="Kinase-like_dom_sf"/>
</dbReference>
<gene>
    <name evidence="10" type="ORF">CWI37_1411p0030</name>
</gene>
<feature type="binding site" evidence="7">
    <location>
        <position position="34"/>
    </location>
    <ligand>
        <name>ATP</name>
        <dbReference type="ChEBI" id="CHEBI:30616"/>
    </ligand>
</feature>
<dbReference type="InterPro" id="IPR000719">
    <property type="entry name" value="Prot_kinase_dom"/>
</dbReference>
<comment type="similarity">
    <text evidence="8">Belongs to the protein kinase superfamily.</text>
</comment>
<evidence type="ECO:0000256" key="6">
    <source>
        <dbReference type="ARBA" id="ARBA00022840"/>
    </source>
</evidence>
<organism evidence="10 11">
    <name type="scientific">Hamiltosporidium tvaerminnensis</name>
    <dbReference type="NCBI Taxonomy" id="1176355"/>
    <lineage>
        <taxon>Eukaryota</taxon>
        <taxon>Fungi</taxon>
        <taxon>Fungi incertae sedis</taxon>
        <taxon>Microsporidia</taxon>
        <taxon>Dubosqiidae</taxon>
        <taxon>Hamiltosporidium</taxon>
    </lineage>
</organism>
<keyword evidence="6 7" id="KW-0067">ATP-binding</keyword>
<keyword evidence="2 8" id="KW-0723">Serine/threonine-protein kinase</keyword>
<dbReference type="GO" id="GO:0005524">
    <property type="term" value="F:ATP binding"/>
    <property type="evidence" value="ECO:0007669"/>
    <property type="project" value="UniProtKB-UniRule"/>
</dbReference>
<comment type="caution">
    <text evidence="10">The sequence shown here is derived from an EMBL/GenBank/DDBJ whole genome shotgun (WGS) entry which is preliminary data.</text>
</comment>
<dbReference type="GO" id="GO:0004674">
    <property type="term" value="F:protein serine/threonine kinase activity"/>
    <property type="evidence" value="ECO:0007669"/>
    <property type="project" value="UniProtKB-KW"/>
</dbReference>
<evidence type="ECO:0000256" key="7">
    <source>
        <dbReference type="PROSITE-ProRule" id="PRU10141"/>
    </source>
</evidence>
<dbReference type="SUPFAM" id="SSF56112">
    <property type="entry name" value="Protein kinase-like (PK-like)"/>
    <property type="match status" value="1"/>
</dbReference>
<evidence type="ECO:0000256" key="8">
    <source>
        <dbReference type="RuleBase" id="RU000304"/>
    </source>
</evidence>
<dbReference type="InterPro" id="IPR017441">
    <property type="entry name" value="Protein_kinase_ATP_BS"/>
</dbReference>
<keyword evidence="5 10" id="KW-0418">Kinase</keyword>
<dbReference type="PROSITE" id="PS00108">
    <property type="entry name" value="PROTEIN_KINASE_ST"/>
    <property type="match status" value="1"/>
</dbReference>
<dbReference type="InterPro" id="IPR045269">
    <property type="entry name" value="Atg1-like"/>
</dbReference>
<evidence type="ECO:0000256" key="2">
    <source>
        <dbReference type="ARBA" id="ARBA00022527"/>
    </source>
</evidence>
<protein>
    <recommendedName>
        <fullName evidence="1">non-specific serine/threonine protein kinase</fullName>
        <ecNumber evidence="1">2.7.11.1</ecNumber>
    </recommendedName>
</protein>
<proteinExistence type="inferred from homology"/>
<dbReference type="GO" id="GO:0010506">
    <property type="term" value="P:regulation of autophagy"/>
    <property type="evidence" value="ECO:0007669"/>
    <property type="project" value="InterPro"/>
</dbReference>
<dbReference type="PANTHER" id="PTHR24348:SF22">
    <property type="entry name" value="NON-SPECIFIC SERINE_THREONINE PROTEIN KINASE"/>
    <property type="match status" value="1"/>
</dbReference>
<evidence type="ECO:0000256" key="3">
    <source>
        <dbReference type="ARBA" id="ARBA00022679"/>
    </source>
</evidence>
<evidence type="ECO:0000313" key="11">
    <source>
        <dbReference type="Proteomes" id="UP000292362"/>
    </source>
</evidence>
<reference evidence="10 11" key="1">
    <citation type="submission" date="2017-12" db="EMBL/GenBank/DDBJ databases">
        <authorList>
            <person name="Pombert J.-F."/>
            <person name="Haag K.L."/>
            <person name="Ebert D."/>
        </authorList>
    </citation>
    <scope>NUCLEOTIDE SEQUENCE [LARGE SCALE GENOMIC DNA]</scope>
    <source>
        <strain evidence="10">FI-OER-3-3</strain>
    </source>
</reference>
<dbReference type="InterPro" id="IPR001245">
    <property type="entry name" value="Ser-Thr/Tyr_kinase_cat_dom"/>
</dbReference>
<dbReference type="AlphaFoldDB" id="A0A4Q9KWI4"/>
<sequence length="300" mass="35422">MENYRFLEKIGRGTHGTVYLLESEGYKNKYVVCKSVGFKHKKYAIKEINILSKLSHKRIIKLLDAIIKEPYVFIILEYSNYGNLSTFIRFYKQSECNIPYDLIWSAFAQITDGLNFLHKNNIIHRDIKPSNILVNQNFLNNEEILEYKICDFSLSTKLLTDEFFFDESLVGTPYYMAPEIIKRIKYNSSVDVWSLGVCMYEMICFKKPFLSNTRKELLELILDKPITFIPNCSDKKLQSLILECLQKNNRIKSYSLLSDEKIKYFLTLVDLKLKELKICSLEKKIKEMEERRIRDTQSVK</sequence>